<dbReference type="PRINTS" id="PR01171">
    <property type="entry name" value="BCTLIPOCALIN"/>
</dbReference>
<feature type="domain" description="Lipocalin/cytosolic fatty-acid binding" evidence="3">
    <location>
        <begin position="38"/>
        <end position="166"/>
    </location>
</feature>
<dbReference type="GO" id="GO:0006950">
    <property type="term" value="P:response to stress"/>
    <property type="evidence" value="ECO:0007669"/>
    <property type="project" value="UniProtKB-ARBA"/>
</dbReference>
<name>A0A382CA93_9ZZZZ</name>
<organism evidence="4">
    <name type="scientific">marine metagenome</name>
    <dbReference type="NCBI Taxonomy" id="408172"/>
    <lineage>
        <taxon>unclassified sequences</taxon>
        <taxon>metagenomes</taxon>
        <taxon>ecological metagenomes</taxon>
    </lineage>
</organism>
<proteinExistence type="inferred from homology"/>
<evidence type="ECO:0000256" key="1">
    <source>
        <dbReference type="ARBA" id="ARBA00006889"/>
    </source>
</evidence>
<comment type="similarity">
    <text evidence="1 2">Belongs to the calycin superfamily. Lipocalin family.</text>
</comment>
<dbReference type="InterPro" id="IPR002446">
    <property type="entry name" value="Lipocalin_bac"/>
</dbReference>
<dbReference type="PANTHER" id="PTHR10612:SF34">
    <property type="entry name" value="APOLIPOPROTEIN D"/>
    <property type="match status" value="1"/>
</dbReference>
<dbReference type="InterPro" id="IPR000566">
    <property type="entry name" value="Lipocln_cytosolic_FA-bd_dom"/>
</dbReference>
<dbReference type="PROSITE" id="PS00213">
    <property type="entry name" value="LIPOCALIN"/>
    <property type="match status" value="1"/>
</dbReference>
<dbReference type="AlphaFoldDB" id="A0A382CA93"/>
<evidence type="ECO:0000259" key="3">
    <source>
        <dbReference type="Pfam" id="PF08212"/>
    </source>
</evidence>
<dbReference type="Pfam" id="PF08212">
    <property type="entry name" value="Lipocalin_2"/>
    <property type="match status" value="1"/>
</dbReference>
<evidence type="ECO:0000256" key="2">
    <source>
        <dbReference type="PIRNR" id="PIRNR036893"/>
    </source>
</evidence>
<protein>
    <recommendedName>
        <fullName evidence="3">Lipocalin/cytosolic fatty-acid binding domain-containing protein</fullName>
    </recommendedName>
</protein>
<dbReference type="EMBL" id="UINC01033556">
    <property type="protein sequence ID" value="SVB23025.1"/>
    <property type="molecule type" value="Genomic_DNA"/>
</dbReference>
<accession>A0A382CA93</accession>
<dbReference type="InterPro" id="IPR047202">
    <property type="entry name" value="Lipocalin_Blc-like_dom"/>
</dbReference>
<dbReference type="SUPFAM" id="SSF50814">
    <property type="entry name" value="Lipocalins"/>
    <property type="match status" value="1"/>
</dbReference>
<dbReference type="InterPro" id="IPR022272">
    <property type="entry name" value="Lipocalin_CS"/>
</dbReference>
<dbReference type="CDD" id="cd19438">
    <property type="entry name" value="lipocalin_Blc-like"/>
    <property type="match status" value="1"/>
</dbReference>
<reference evidence="4" key="1">
    <citation type="submission" date="2018-05" db="EMBL/GenBank/DDBJ databases">
        <authorList>
            <person name="Lanie J.A."/>
            <person name="Ng W.-L."/>
            <person name="Kazmierczak K.M."/>
            <person name="Andrzejewski T.M."/>
            <person name="Davidsen T.M."/>
            <person name="Wayne K.J."/>
            <person name="Tettelin H."/>
            <person name="Glass J.I."/>
            <person name="Rusch D."/>
            <person name="Podicherti R."/>
            <person name="Tsui H.-C.T."/>
            <person name="Winkler M.E."/>
        </authorList>
    </citation>
    <scope>NUCLEOTIDE SEQUENCE</scope>
</reference>
<sequence length="178" mass="21014">MSKLLTLNFTILLYLVLFSSCATVSSRVEPPLQVVSRVDINKYLGRWYEIGRYPNWFQENCYSVTADYELSSDGFIKVINRCKDRELNGEIREAMGIAYISDTKTNAKLKVSFHWPFYGDYWIIDLDDDYEYVVVSEPKRQYLWILSRTPTMDTSKYNEVIKSLEKKVSTCQYFLKLR</sequence>
<dbReference type="InterPro" id="IPR012674">
    <property type="entry name" value="Calycin"/>
</dbReference>
<evidence type="ECO:0000313" key="4">
    <source>
        <dbReference type="EMBL" id="SVB23025.1"/>
    </source>
</evidence>
<dbReference type="Gene3D" id="2.40.128.20">
    <property type="match status" value="1"/>
</dbReference>
<dbReference type="PIRSF" id="PIRSF036893">
    <property type="entry name" value="Lipocalin_ApoD"/>
    <property type="match status" value="1"/>
</dbReference>
<dbReference type="InterPro" id="IPR022271">
    <property type="entry name" value="Lipocalin_ApoD"/>
</dbReference>
<dbReference type="PROSITE" id="PS51257">
    <property type="entry name" value="PROKAR_LIPOPROTEIN"/>
    <property type="match status" value="1"/>
</dbReference>
<dbReference type="PANTHER" id="PTHR10612">
    <property type="entry name" value="APOLIPOPROTEIN D"/>
    <property type="match status" value="1"/>
</dbReference>
<gene>
    <name evidence="4" type="ORF">METZ01_LOCUS175879</name>
</gene>